<gene>
    <name evidence="8" type="ORF">CAL19_02185</name>
</gene>
<evidence type="ECO:0000259" key="7">
    <source>
        <dbReference type="PROSITE" id="PS51755"/>
    </source>
</evidence>
<dbReference type="Proteomes" id="UP000216947">
    <property type="component" value="Unassembled WGS sequence"/>
</dbReference>
<dbReference type="GO" id="GO:0000976">
    <property type="term" value="F:transcription cis-regulatory region binding"/>
    <property type="evidence" value="ECO:0007669"/>
    <property type="project" value="TreeGrafter"/>
</dbReference>
<reference evidence="9" key="1">
    <citation type="submission" date="2017-05" db="EMBL/GenBank/DDBJ databases">
        <title>Complete and WGS of Bordetella genogroups.</title>
        <authorList>
            <person name="Spilker T."/>
            <person name="Lipuma J."/>
        </authorList>
    </citation>
    <scope>NUCLEOTIDE SEQUENCE [LARGE SCALE GENOMIC DNA]</scope>
    <source>
        <strain evidence="9">AU18089</strain>
    </source>
</reference>
<dbReference type="InterPro" id="IPR001789">
    <property type="entry name" value="Sig_transdc_resp-reg_receiver"/>
</dbReference>
<dbReference type="EMBL" id="NEVK01000001">
    <property type="protein sequence ID" value="OZI27558.1"/>
    <property type="molecule type" value="Genomic_DNA"/>
</dbReference>
<organism evidence="8 9">
    <name type="scientific">Bordetella genomosp. 7</name>
    <dbReference type="NCBI Taxonomy" id="1416805"/>
    <lineage>
        <taxon>Bacteria</taxon>
        <taxon>Pseudomonadati</taxon>
        <taxon>Pseudomonadota</taxon>
        <taxon>Betaproteobacteria</taxon>
        <taxon>Burkholderiales</taxon>
        <taxon>Alcaligenaceae</taxon>
        <taxon>Bordetella</taxon>
    </lineage>
</organism>
<name>A0A261RR65_9BORD</name>
<evidence type="ECO:0000256" key="5">
    <source>
        <dbReference type="PROSITE-ProRule" id="PRU01091"/>
    </source>
</evidence>
<proteinExistence type="predicted"/>
<feature type="domain" description="OmpR/PhoB-type" evidence="7">
    <location>
        <begin position="124"/>
        <end position="220"/>
    </location>
</feature>
<comment type="caution">
    <text evidence="8">The sequence shown here is derived from an EMBL/GenBank/DDBJ whole genome shotgun (WGS) entry which is preliminary data.</text>
</comment>
<dbReference type="SMART" id="SM00448">
    <property type="entry name" value="REC"/>
    <property type="match status" value="1"/>
</dbReference>
<evidence type="ECO:0000256" key="1">
    <source>
        <dbReference type="ARBA" id="ARBA00023015"/>
    </source>
</evidence>
<dbReference type="Gene3D" id="3.40.50.2300">
    <property type="match status" value="1"/>
</dbReference>
<dbReference type="AlphaFoldDB" id="A0A261RR65"/>
<dbReference type="RefSeq" id="WP_094795892.1">
    <property type="nucleotide sequence ID" value="NZ_NEVI01000001.1"/>
</dbReference>
<dbReference type="InterPro" id="IPR036388">
    <property type="entry name" value="WH-like_DNA-bd_sf"/>
</dbReference>
<dbReference type="InterPro" id="IPR001867">
    <property type="entry name" value="OmpR/PhoB-type_DNA-bd"/>
</dbReference>
<dbReference type="GO" id="GO:0000156">
    <property type="term" value="F:phosphorelay response regulator activity"/>
    <property type="evidence" value="ECO:0007669"/>
    <property type="project" value="TreeGrafter"/>
</dbReference>
<dbReference type="PANTHER" id="PTHR48111">
    <property type="entry name" value="REGULATOR OF RPOS"/>
    <property type="match status" value="1"/>
</dbReference>
<dbReference type="InterPro" id="IPR011006">
    <property type="entry name" value="CheY-like_superfamily"/>
</dbReference>
<sequence>MRILLVEDELEMASWLVRALAQSGFTPDHAPDARTAESLMAANEYDAIVMDLRLPDKHGLVVLRDMRGRSDHTPVLLLTAQGALQDRVRGLNLGADDFLTKPFALEELEARVAALVRRSRGRQAPRLQCGSLSYDGESRAFTLDGNLLFLTPREHAALAALLTRSGFPVDKTQLFDKVFTQDSEANLDAIEVVLHRLRKKLAGSDVRIVTVRGLGYMLESVASEPSGT</sequence>
<feature type="domain" description="Response regulatory" evidence="6">
    <location>
        <begin position="2"/>
        <end position="116"/>
    </location>
</feature>
<dbReference type="Pfam" id="PF00486">
    <property type="entry name" value="Trans_reg_C"/>
    <property type="match status" value="1"/>
</dbReference>
<evidence type="ECO:0000256" key="2">
    <source>
        <dbReference type="ARBA" id="ARBA00023125"/>
    </source>
</evidence>
<dbReference type="Pfam" id="PF00072">
    <property type="entry name" value="Response_reg"/>
    <property type="match status" value="1"/>
</dbReference>
<feature type="DNA-binding region" description="OmpR/PhoB-type" evidence="5">
    <location>
        <begin position="124"/>
        <end position="220"/>
    </location>
</feature>
<dbReference type="CDD" id="cd00383">
    <property type="entry name" value="trans_reg_C"/>
    <property type="match status" value="1"/>
</dbReference>
<feature type="modified residue" description="4-aspartylphosphate" evidence="4">
    <location>
        <position position="51"/>
    </location>
</feature>
<dbReference type="GO" id="GO:0005829">
    <property type="term" value="C:cytosol"/>
    <property type="evidence" value="ECO:0007669"/>
    <property type="project" value="TreeGrafter"/>
</dbReference>
<evidence type="ECO:0000256" key="3">
    <source>
        <dbReference type="ARBA" id="ARBA00023163"/>
    </source>
</evidence>
<dbReference type="Gene3D" id="6.10.250.690">
    <property type="match status" value="1"/>
</dbReference>
<dbReference type="InterPro" id="IPR039420">
    <property type="entry name" value="WalR-like"/>
</dbReference>
<dbReference type="GO" id="GO:0006355">
    <property type="term" value="P:regulation of DNA-templated transcription"/>
    <property type="evidence" value="ECO:0007669"/>
    <property type="project" value="InterPro"/>
</dbReference>
<dbReference type="PANTHER" id="PTHR48111:SF67">
    <property type="entry name" value="TRANSCRIPTIONAL REGULATORY PROTEIN TCTD"/>
    <property type="match status" value="1"/>
</dbReference>
<keyword evidence="2 5" id="KW-0238">DNA-binding</keyword>
<dbReference type="Gene3D" id="1.10.10.10">
    <property type="entry name" value="Winged helix-like DNA-binding domain superfamily/Winged helix DNA-binding domain"/>
    <property type="match status" value="1"/>
</dbReference>
<dbReference type="PROSITE" id="PS50110">
    <property type="entry name" value="RESPONSE_REGULATORY"/>
    <property type="match status" value="1"/>
</dbReference>
<dbReference type="OrthoDB" id="9802426at2"/>
<dbReference type="SMART" id="SM00862">
    <property type="entry name" value="Trans_reg_C"/>
    <property type="match status" value="1"/>
</dbReference>
<dbReference type="PROSITE" id="PS51755">
    <property type="entry name" value="OMPR_PHOB"/>
    <property type="match status" value="1"/>
</dbReference>
<evidence type="ECO:0000256" key="4">
    <source>
        <dbReference type="PROSITE-ProRule" id="PRU00169"/>
    </source>
</evidence>
<dbReference type="SUPFAM" id="SSF52172">
    <property type="entry name" value="CheY-like"/>
    <property type="match status" value="1"/>
</dbReference>
<dbReference type="GO" id="GO:0032993">
    <property type="term" value="C:protein-DNA complex"/>
    <property type="evidence" value="ECO:0007669"/>
    <property type="project" value="TreeGrafter"/>
</dbReference>
<keyword evidence="9" id="KW-1185">Reference proteome</keyword>
<evidence type="ECO:0000313" key="8">
    <source>
        <dbReference type="EMBL" id="OZI27558.1"/>
    </source>
</evidence>
<keyword evidence="4" id="KW-0597">Phosphoprotein</keyword>
<evidence type="ECO:0000259" key="6">
    <source>
        <dbReference type="PROSITE" id="PS50110"/>
    </source>
</evidence>
<protein>
    <submittedName>
        <fullName evidence="8">DNA-binding response regulator</fullName>
    </submittedName>
</protein>
<keyword evidence="3" id="KW-0804">Transcription</keyword>
<dbReference type="CDD" id="cd17624">
    <property type="entry name" value="REC_OmpR_PmrA-like"/>
    <property type="match status" value="1"/>
</dbReference>
<accession>A0A261RR65</accession>
<keyword evidence="1" id="KW-0805">Transcription regulation</keyword>
<evidence type="ECO:0000313" key="9">
    <source>
        <dbReference type="Proteomes" id="UP000216947"/>
    </source>
</evidence>